<evidence type="ECO:0008006" key="3">
    <source>
        <dbReference type="Google" id="ProtNLM"/>
    </source>
</evidence>
<sequence length="428" mass="50230">MNEDLLHFVWQHKLYKQGLFLSDQGQKIEIVHPGLPNSDSGPDFFNAKIKLDDVLWAGNVEIHLKASDWIRHQHHLDHRYDNVVLHVVLDDDESVSTASGRNVPTWKMEIPDTVLRQYHELTRKRGWIACESMIENIPEFEIVAWVERMLIEKLEQKVYTINSLLEETNNNWQEVFYRLLARNFGFGVNGDPFERLARQTSWTIVARNADSPEKLEALFLGQAGFLDKMIFEDDYIQRLKREYLLFKNKYQLRSLPEHVWKFLRLRPGNFPTIRLVQFAALLYRHPTMFDKIVSCSNIAEVKELFRVEPSIYWNNHYKPDVVGKKIPKRLGNQAVELIIINTLVPLLFAFGKLRGKPHLQDRALNWLEKLEPEKNNIVSGWRKFLTNIEINSAAITQGLVFLKKNYCDLNNCLRCRVGHKVMTRNLTK</sequence>
<evidence type="ECO:0000313" key="1">
    <source>
        <dbReference type="EMBL" id="SFF01798.1"/>
    </source>
</evidence>
<gene>
    <name evidence="1" type="ORF">SAMN05444380_12722</name>
</gene>
<keyword evidence="2" id="KW-1185">Reference proteome</keyword>
<dbReference type="InParanoid" id="A0A1I2FAL4"/>
<dbReference type="STRING" id="385682.SAMN05444380_12722"/>
<dbReference type="Proteomes" id="UP000181976">
    <property type="component" value="Unassembled WGS sequence"/>
</dbReference>
<dbReference type="Pfam" id="PF11013">
    <property type="entry name" value="DUF2851"/>
    <property type="match status" value="1"/>
</dbReference>
<protein>
    <recommendedName>
        <fullName evidence="3">DUF2851 domain-containing protein</fullName>
    </recommendedName>
</protein>
<accession>A0A1I2FAL4</accession>
<organism evidence="1 2">
    <name type="scientific">Thermophagus xiamenensis</name>
    <dbReference type="NCBI Taxonomy" id="385682"/>
    <lineage>
        <taxon>Bacteria</taxon>
        <taxon>Pseudomonadati</taxon>
        <taxon>Bacteroidota</taxon>
        <taxon>Bacteroidia</taxon>
        <taxon>Marinilabiliales</taxon>
        <taxon>Marinilabiliaceae</taxon>
        <taxon>Thermophagus</taxon>
    </lineage>
</organism>
<reference evidence="1 2" key="1">
    <citation type="submission" date="2016-10" db="EMBL/GenBank/DDBJ databases">
        <authorList>
            <person name="de Groot N.N."/>
        </authorList>
    </citation>
    <scope>NUCLEOTIDE SEQUENCE [LARGE SCALE GENOMIC DNA]</scope>
    <source>
        <strain evidence="1 2">DSM 19012</strain>
    </source>
</reference>
<dbReference type="OrthoDB" id="1005072at2"/>
<dbReference type="EMBL" id="FONA01000027">
    <property type="protein sequence ID" value="SFF01798.1"/>
    <property type="molecule type" value="Genomic_DNA"/>
</dbReference>
<dbReference type="eggNOG" id="ENOG502Z7XW">
    <property type="taxonomic scope" value="Bacteria"/>
</dbReference>
<proteinExistence type="predicted"/>
<evidence type="ECO:0000313" key="2">
    <source>
        <dbReference type="Proteomes" id="UP000181976"/>
    </source>
</evidence>
<dbReference type="InterPro" id="IPR021272">
    <property type="entry name" value="DUF2851"/>
</dbReference>
<name>A0A1I2FAL4_9BACT</name>
<dbReference type="AlphaFoldDB" id="A0A1I2FAL4"/>
<dbReference type="RefSeq" id="WP_010527763.1">
    <property type="nucleotide sequence ID" value="NZ_AFSL01000062.1"/>
</dbReference>